<feature type="transmembrane region" description="Helical" evidence="7">
    <location>
        <begin position="99"/>
        <end position="116"/>
    </location>
</feature>
<feature type="transmembrane region" description="Helical" evidence="7">
    <location>
        <begin position="183"/>
        <end position="202"/>
    </location>
</feature>
<dbReference type="Pfam" id="PF01790">
    <property type="entry name" value="LGT"/>
    <property type="match status" value="1"/>
</dbReference>
<keyword evidence="6 7" id="KW-0472">Membrane</keyword>
<keyword evidence="2 7" id="KW-1003">Cell membrane</keyword>
<evidence type="ECO:0000256" key="5">
    <source>
        <dbReference type="ARBA" id="ARBA00022989"/>
    </source>
</evidence>
<comment type="function">
    <text evidence="7">Catalyzes the transfer of the diacylglyceryl group from phosphatidylglycerol to the sulfhydryl group of the N-terminal cysteine of a prolipoprotein, the first step in the formation of mature lipoproteins.</text>
</comment>
<proteinExistence type="inferred from homology"/>
<dbReference type="GO" id="GO:0008961">
    <property type="term" value="F:phosphatidylglycerol-prolipoprotein diacylglyceryl transferase activity"/>
    <property type="evidence" value="ECO:0007669"/>
    <property type="project" value="UniProtKB-UniRule"/>
</dbReference>
<evidence type="ECO:0000256" key="3">
    <source>
        <dbReference type="ARBA" id="ARBA00022679"/>
    </source>
</evidence>
<accession>A0A1F4XLZ5</accession>
<feature type="transmembrane region" description="Helical" evidence="7">
    <location>
        <begin position="24"/>
        <end position="45"/>
    </location>
</feature>
<comment type="similarity">
    <text evidence="1 7">Belongs to the Lgt family.</text>
</comment>
<evidence type="ECO:0000256" key="6">
    <source>
        <dbReference type="ARBA" id="ARBA00023136"/>
    </source>
</evidence>
<feature type="transmembrane region" description="Helical" evidence="7">
    <location>
        <begin position="209"/>
        <end position="225"/>
    </location>
</feature>
<evidence type="ECO:0000256" key="2">
    <source>
        <dbReference type="ARBA" id="ARBA00022475"/>
    </source>
</evidence>
<dbReference type="EMBL" id="MEWS01000012">
    <property type="protein sequence ID" value="OGC82679.1"/>
    <property type="molecule type" value="Genomic_DNA"/>
</dbReference>
<dbReference type="GO" id="GO:0042158">
    <property type="term" value="P:lipoprotein biosynthetic process"/>
    <property type="evidence" value="ECO:0007669"/>
    <property type="project" value="UniProtKB-UniRule"/>
</dbReference>
<keyword evidence="3 7" id="KW-0808">Transferase</keyword>
<keyword evidence="8" id="KW-0449">Lipoprotein</keyword>
<dbReference type="PROSITE" id="PS01311">
    <property type="entry name" value="LGT"/>
    <property type="match status" value="1"/>
</dbReference>
<sequence>MFTVLGQLRAPLSPLAFAIGPFQVFWYGIIIVLGLVLAYSLARYLQPRFQQLQQLDLADLIPWLIIGGIIGARLYYVAFKLSYFSQYPVEILKIWHGGLAIHGAFLGAIITLLIYLRYHKLNFFSTADLLVAPLILGQALGRWGNFFNEEAFGAPSELPWKLYISPAKRPIGLESDQYFHPTFLYESLWNLVVLALLLVAIYKTKKPGIILGLYLIFYSLGRFFIEGLRLDSLMLGPLRIAQVISVIFILAGLLIIYWQRKAKQAR</sequence>
<reference evidence="8 9" key="1">
    <citation type="journal article" date="2016" name="Nat. Commun.">
        <title>Thousands of microbial genomes shed light on interconnected biogeochemical processes in an aquifer system.</title>
        <authorList>
            <person name="Anantharaman K."/>
            <person name="Brown C.T."/>
            <person name="Hug L.A."/>
            <person name="Sharon I."/>
            <person name="Castelle C.J."/>
            <person name="Probst A.J."/>
            <person name="Thomas B.C."/>
            <person name="Singh A."/>
            <person name="Wilkins M.J."/>
            <person name="Karaoz U."/>
            <person name="Brodie E.L."/>
            <person name="Williams K.H."/>
            <person name="Hubbard S.S."/>
            <person name="Banfield J.F."/>
        </authorList>
    </citation>
    <scope>NUCLEOTIDE SEQUENCE [LARGE SCALE GENOMIC DNA]</scope>
</reference>
<evidence type="ECO:0000256" key="1">
    <source>
        <dbReference type="ARBA" id="ARBA00007150"/>
    </source>
</evidence>
<dbReference type="PANTHER" id="PTHR30589">
    <property type="entry name" value="PROLIPOPROTEIN DIACYLGLYCERYL TRANSFERASE"/>
    <property type="match status" value="1"/>
</dbReference>
<name>A0A1F4XLZ5_9BACT</name>
<comment type="caution">
    <text evidence="8">The sequence shown here is derived from an EMBL/GenBank/DDBJ whole genome shotgun (WGS) entry which is preliminary data.</text>
</comment>
<evidence type="ECO:0000313" key="9">
    <source>
        <dbReference type="Proteomes" id="UP000177521"/>
    </source>
</evidence>
<comment type="subcellular location">
    <subcellularLocation>
        <location evidence="7">Cell membrane</location>
        <topology evidence="7">Multi-pass membrane protein</topology>
    </subcellularLocation>
</comment>
<protein>
    <recommendedName>
        <fullName evidence="7">Phosphatidylglycerol--prolipoprotein diacylglyceryl transferase</fullName>
        <ecNumber evidence="7">2.5.1.145</ecNumber>
    </recommendedName>
</protein>
<feature type="transmembrane region" description="Helical" evidence="7">
    <location>
        <begin position="237"/>
        <end position="258"/>
    </location>
</feature>
<evidence type="ECO:0000256" key="4">
    <source>
        <dbReference type="ARBA" id="ARBA00022692"/>
    </source>
</evidence>
<dbReference type="HAMAP" id="MF_01147">
    <property type="entry name" value="Lgt"/>
    <property type="match status" value="1"/>
</dbReference>
<evidence type="ECO:0000256" key="7">
    <source>
        <dbReference type="HAMAP-Rule" id="MF_01147"/>
    </source>
</evidence>
<dbReference type="AlphaFoldDB" id="A0A1F4XLZ5"/>
<keyword evidence="5 7" id="KW-1133">Transmembrane helix</keyword>
<dbReference type="Proteomes" id="UP000177521">
    <property type="component" value="Unassembled WGS sequence"/>
</dbReference>
<keyword evidence="4 7" id="KW-0812">Transmembrane</keyword>
<feature type="transmembrane region" description="Helical" evidence="7">
    <location>
        <begin position="57"/>
        <end position="79"/>
    </location>
</feature>
<dbReference type="EC" id="2.5.1.145" evidence="7"/>
<comment type="catalytic activity">
    <reaction evidence="7">
        <text>L-cysteinyl-[prolipoprotein] + a 1,2-diacyl-sn-glycero-3-phospho-(1'-sn-glycerol) = an S-1,2-diacyl-sn-glyceryl-L-cysteinyl-[prolipoprotein] + sn-glycerol 1-phosphate + H(+)</text>
        <dbReference type="Rhea" id="RHEA:56712"/>
        <dbReference type="Rhea" id="RHEA-COMP:14679"/>
        <dbReference type="Rhea" id="RHEA-COMP:14680"/>
        <dbReference type="ChEBI" id="CHEBI:15378"/>
        <dbReference type="ChEBI" id="CHEBI:29950"/>
        <dbReference type="ChEBI" id="CHEBI:57685"/>
        <dbReference type="ChEBI" id="CHEBI:64716"/>
        <dbReference type="ChEBI" id="CHEBI:140658"/>
        <dbReference type="EC" id="2.5.1.145"/>
    </reaction>
</comment>
<feature type="binding site" evidence="7">
    <location>
        <position position="142"/>
    </location>
    <ligand>
        <name>a 1,2-diacyl-sn-glycero-3-phospho-(1'-sn-glycerol)</name>
        <dbReference type="ChEBI" id="CHEBI:64716"/>
    </ligand>
</feature>
<dbReference type="InterPro" id="IPR001640">
    <property type="entry name" value="Lgt"/>
</dbReference>
<dbReference type="UniPathway" id="UPA00664"/>
<gene>
    <name evidence="7" type="primary">lgt</name>
    <name evidence="8" type="ORF">A2788_02655</name>
</gene>
<organism evidence="8 9">
    <name type="scientific">Candidatus Abawacabacteria bacterium RIFCSPHIGHO2_01_FULL_46_8</name>
    <dbReference type="NCBI Taxonomy" id="1817815"/>
    <lineage>
        <taxon>Bacteria</taxon>
        <taxon>Candidatus Abawacaibacteriota</taxon>
    </lineage>
</organism>
<dbReference type="GO" id="GO:0005886">
    <property type="term" value="C:plasma membrane"/>
    <property type="evidence" value="ECO:0007669"/>
    <property type="project" value="UniProtKB-SubCell"/>
</dbReference>
<feature type="transmembrane region" description="Helical" evidence="7">
    <location>
        <begin position="123"/>
        <end position="141"/>
    </location>
</feature>
<comment type="pathway">
    <text evidence="7">Protein modification; lipoprotein biosynthesis (diacylglyceryl transfer).</text>
</comment>
<dbReference type="PANTHER" id="PTHR30589:SF0">
    <property type="entry name" value="PHOSPHATIDYLGLYCEROL--PROLIPOPROTEIN DIACYLGLYCERYL TRANSFERASE"/>
    <property type="match status" value="1"/>
</dbReference>
<evidence type="ECO:0000313" key="8">
    <source>
        <dbReference type="EMBL" id="OGC82679.1"/>
    </source>
</evidence>
<dbReference type="NCBIfam" id="TIGR00544">
    <property type="entry name" value="lgt"/>
    <property type="match status" value="1"/>
</dbReference>